<sequence>MENQHNSKYLTLLLIGLSIFIQQSSVIAGVNVSIADFITLLILVYLLFFANHLLKANHFLQFFIVLYTYRMIMTLILLFFDDLIFITVKEVLASTVKYAFVVIYFYLGMIIFKLGNSKKVIVTSYIISSVTIGIFCIIAGLNKSPLLMKLLYFDDIRSKGLMNDPNYFAMTQIITLVLAYKYIHNYIFKFIACVILLWSLTTTGSKTAFIILIVLAIYFFIKKLFSRNAVSVVSMLVIMLILLCFTFYNINYYLFQLSDLDALPSLDRMASIFEEGFASLNDSGSERSVVWINAISVIKYTLGFGVGLVDYVHIGSQINGILLVAHNTYLQIFAEWGILFGALFIIYLLYLLFELFRFNISGKNVTAIVVMLTMLIYFLTVSFNNSRYVAFILGIIVFIVQYEKMERDRNEE</sequence>
<evidence type="ECO:0000256" key="3">
    <source>
        <dbReference type="ARBA" id="ARBA00022989"/>
    </source>
</evidence>
<keyword evidence="4 5" id="KW-0472">Membrane</keyword>
<feature type="transmembrane region" description="Helical" evidence="5">
    <location>
        <begin position="167"/>
        <end position="183"/>
    </location>
</feature>
<evidence type="ECO:0000256" key="1">
    <source>
        <dbReference type="ARBA" id="ARBA00004141"/>
    </source>
</evidence>
<dbReference type="PANTHER" id="PTHR37422:SF13">
    <property type="entry name" value="LIPOPOLYSACCHARIDE BIOSYNTHESIS PROTEIN PA4999-RELATED"/>
    <property type="match status" value="1"/>
</dbReference>
<dbReference type="RefSeq" id="WP_047424322.1">
    <property type="nucleotide sequence ID" value="NZ_CCEG01000001.1"/>
</dbReference>
<accession>A0A077USJ1</accession>
<evidence type="ECO:0000313" key="7">
    <source>
        <dbReference type="EMBL" id="CDR28111.1"/>
    </source>
</evidence>
<evidence type="ECO:0000256" key="4">
    <source>
        <dbReference type="ARBA" id="ARBA00023136"/>
    </source>
</evidence>
<dbReference type="InterPro" id="IPR051533">
    <property type="entry name" value="WaaL-like"/>
</dbReference>
<dbReference type="GO" id="GO:0016874">
    <property type="term" value="F:ligase activity"/>
    <property type="evidence" value="ECO:0007669"/>
    <property type="project" value="UniProtKB-KW"/>
</dbReference>
<dbReference type="Proteomes" id="UP000044616">
    <property type="component" value="Unassembled WGS sequence"/>
</dbReference>
<feature type="transmembrane region" description="Helical" evidence="5">
    <location>
        <begin position="98"/>
        <end position="115"/>
    </location>
</feature>
<proteinExistence type="predicted"/>
<gene>
    <name evidence="7" type="ORF">ERS140147_01236</name>
</gene>
<reference evidence="7 8" key="1">
    <citation type="submission" date="2014-05" db="EMBL/GenBank/DDBJ databases">
        <authorList>
            <person name="Aslett A.Martin."/>
            <person name="De Silva Nishadi"/>
        </authorList>
    </citation>
    <scope>NUCLEOTIDE SEQUENCE [LARGE SCALE GENOMIC DNA]</scope>
</reference>
<evidence type="ECO:0000259" key="6">
    <source>
        <dbReference type="Pfam" id="PF04932"/>
    </source>
</evidence>
<dbReference type="AlphaFoldDB" id="A0A077USJ1"/>
<dbReference type="PANTHER" id="PTHR37422">
    <property type="entry name" value="TEICHURONIC ACID BIOSYNTHESIS PROTEIN TUAE"/>
    <property type="match status" value="1"/>
</dbReference>
<dbReference type="EMBL" id="CCEH01000008">
    <property type="protein sequence ID" value="CDR28111.1"/>
    <property type="molecule type" value="Genomic_DNA"/>
</dbReference>
<feature type="transmembrane region" description="Helical" evidence="5">
    <location>
        <begin position="66"/>
        <end position="86"/>
    </location>
</feature>
<protein>
    <submittedName>
        <fullName evidence="7">O-Antigen ligase family protein</fullName>
    </submittedName>
</protein>
<name>A0A077USJ1_9STAP</name>
<organism evidence="7 8">
    <name type="scientific">Staphylococcus schweitzeri</name>
    <dbReference type="NCBI Taxonomy" id="1654388"/>
    <lineage>
        <taxon>Bacteria</taxon>
        <taxon>Bacillati</taxon>
        <taxon>Bacillota</taxon>
        <taxon>Bacilli</taxon>
        <taxon>Bacillales</taxon>
        <taxon>Staphylococcaceae</taxon>
        <taxon>Staphylococcus</taxon>
    </lineage>
</organism>
<feature type="transmembrane region" description="Helical" evidence="5">
    <location>
        <begin position="388"/>
        <end position="405"/>
    </location>
</feature>
<feature type="transmembrane region" description="Helical" evidence="5">
    <location>
        <begin position="365"/>
        <end position="382"/>
    </location>
</feature>
<comment type="subcellular location">
    <subcellularLocation>
        <location evidence="1">Membrane</location>
        <topology evidence="1">Multi-pass membrane protein</topology>
    </subcellularLocation>
</comment>
<dbReference type="Pfam" id="PF04932">
    <property type="entry name" value="Wzy_C"/>
    <property type="match status" value="1"/>
</dbReference>
<evidence type="ECO:0000313" key="8">
    <source>
        <dbReference type="Proteomes" id="UP000044616"/>
    </source>
</evidence>
<feature type="domain" description="O-antigen ligase-related" evidence="6">
    <location>
        <begin position="191"/>
        <end position="345"/>
    </location>
</feature>
<dbReference type="GO" id="GO:0016020">
    <property type="term" value="C:membrane"/>
    <property type="evidence" value="ECO:0007669"/>
    <property type="project" value="UniProtKB-SubCell"/>
</dbReference>
<evidence type="ECO:0000256" key="5">
    <source>
        <dbReference type="SAM" id="Phobius"/>
    </source>
</evidence>
<feature type="transmembrane region" description="Helical" evidence="5">
    <location>
        <begin position="233"/>
        <end position="255"/>
    </location>
</feature>
<evidence type="ECO:0000256" key="2">
    <source>
        <dbReference type="ARBA" id="ARBA00022692"/>
    </source>
</evidence>
<keyword evidence="7" id="KW-0436">Ligase</keyword>
<feature type="transmembrane region" description="Helical" evidence="5">
    <location>
        <begin position="122"/>
        <end position="141"/>
    </location>
</feature>
<feature type="transmembrane region" description="Helical" evidence="5">
    <location>
        <begin position="289"/>
        <end position="309"/>
    </location>
</feature>
<keyword evidence="3 5" id="KW-1133">Transmembrane helix</keyword>
<feature type="transmembrane region" description="Helical" evidence="5">
    <location>
        <begin position="38"/>
        <end position="54"/>
    </location>
</feature>
<dbReference type="InterPro" id="IPR007016">
    <property type="entry name" value="O-antigen_ligase-rel_domated"/>
</dbReference>
<feature type="transmembrane region" description="Helical" evidence="5">
    <location>
        <begin position="190"/>
        <end position="221"/>
    </location>
</feature>
<feature type="transmembrane region" description="Helical" evidence="5">
    <location>
        <begin position="329"/>
        <end position="353"/>
    </location>
</feature>
<keyword evidence="2 5" id="KW-0812">Transmembrane</keyword>